<evidence type="ECO:0000256" key="1">
    <source>
        <dbReference type="SAM" id="MobiDB-lite"/>
    </source>
</evidence>
<protein>
    <submittedName>
        <fullName evidence="2">Uncharacterized protein</fullName>
    </submittedName>
</protein>
<evidence type="ECO:0000313" key="3">
    <source>
        <dbReference type="Proteomes" id="UP001236806"/>
    </source>
</evidence>
<gene>
    <name evidence="2" type="ORF">QFZ36_001625</name>
</gene>
<sequence>MTGIITVSRGPPAEVADAAAGAGRQHLVQNRIEREMPSSHFQQFLDEATTPDPSSDHPLGPDCLYGLYVSWASLHGFRPKSDQAFRAGMLRCGVHPDDCRLHMTGPAAADYILYSYPAVA</sequence>
<dbReference type="Proteomes" id="UP001236806">
    <property type="component" value="Unassembled WGS sequence"/>
</dbReference>
<reference evidence="2 3" key="1">
    <citation type="submission" date="2023-07" db="EMBL/GenBank/DDBJ databases">
        <title>Comparative genomics of wheat-associated soil bacteria to identify genetic determinants of phenazine resistance.</title>
        <authorList>
            <person name="Mouncey N."/>
        </authorList>
    </citation>
    <scope>NUCLEOTIDE SEQUENCE [LARGE SCALE GENOMIC DNA]</scope>
    <source>
        <strain evidence="2 3">W1I3</strain>
    </source>
</reference>
<dbReference type="EMBL" id="JAUSXB010000001">
    <property type="protein sequence ID" value="MDQ0674064.1"/>
    <property type="molecule type" value="Genomic_DNA"/>
</dbReference>
<feature type="region of interest" description="Disordered" evidence="1">
    <location>
        <begin position="38"/>
        <end position="57"/>
    </location>
</feature>
<comment type="caution">
    <text evidence="2">The sequence shown here is derived from an EMBL/GenBank/DDBJ whole genome shotgun (WGS) entry which is preliminary data.</text>
</comment>
<proteinExistence type="predicted"/>
<organism evidence="2 3">
    <name type="scientific">Pseudarthrobacter siccitolerans</name>
    <dbReference type="NCBI Taxonomy" id="861266"/>
    <lineage>
        <taxon>Bacteria</taxon>
        <taxon>Bacillati</taxon>
        <taxon>Actinomycetota</taxon>
        <taxon>Actinomycetes</taxon>
        <taxon>Micrococcales</taxon>
        <taxon>Micrococcaceae</taxon>
        <taxon>Pseudarthrobacter</taxon>
    </lineage>
</organism>
<accession>A0ABU0PJD0</accession>
<dbReference type="RefSeq" id="WP_306635398.1">
    <property type="nucleotide sequence ID" value="NZ_JAUSXB010000001.1"/>
</dbReference>
<keyword evidence="3" id="KW-1185">Reference proteome</keyword>
<evidence type="ECO:0000313" key="2">
    <source>
        <dbReference type="EMBL" id="MDQ0674064.1"/>
    </source>
</evidence>
<name>A0ABU0PJD0_9MICC</name>